<comment type="caution">
    <text evidence="1">The sequence shown here is derived from an EMBL/GenBank/DDBJ whole genome shotgun (WGS) entry which is preliminary data.</text>
</comment>
<accession>A0ABQ9JUS4</accession>
<keyword evidence="2" id="KW-1185">Reference proteome</keyword>
<evidence type="ECO:0000313" key="1">
    <source>
        <dbReference type="EMBL" id="KAJ8982090.1"/>
    </source>
</evidence>
<name>A0ABQ9JUS4_9CUCU</name>
<dbReference type="Proteomes" id="UP001162164">
    <property type="component" value="Unassembled WGS sequence"/>
</dbReference>
<dbReference type="EMBL" id="JAPWTJ010000146">
    <property type="protein sequence ID" value="KAJ8982090.1"/>
    <property type="molecule type" value="Genomic_DNA"/>
</dbReference>
<protein>
    <submittedName>
        <fullName evidence="1">Uncharacterized protein</fullName>
    </submittedName>
</protein>
<organism evidence="1 2">
    <name type="scientific">Molorchus minor</name>
    <dbReference type="NCBI Taxonomy" id="1323400"/>
    <lineage>
        <taxon>Eukaryota</taxon>
        <taxon>Metazoa</taxon>
        <taxon>Ecdysozoa</taxon>
        <taxon>Arthropoda</taxon>
        <taxon>Hexapoda</taxon>
        <taxon>Insecta</taxon>
        <taxon>Pterygota</taxon>
        <taxon>Neoptera</taxon>
        <taxon>Endopterygota</taxon>
        <taxon>Coleoptera</taxon>
        <taxon>Polyphaga</taxon>
        <taxon>Cucujiformia</taxon>
        <taxon>Chrysomeloidea</taxon>
        <taxon>Cerambycidae</taxon>
        <taxon>Lamiinae</taxon>
        <taxon>Monochamini</taxon>
        <taxon>Molorchus</taxon>
    </lineage>
</organism>
<proteinExistence type="predicted"/>
<sequence length="85" mass="9674">MEDFLSTLWRCVENKFPYDQITYDKTDYFYVIRIKNAVVPSKVPSKVASFRTNAEAYSGNCMRRTSTTLLANKGADLTTIKQHGG</sequence>
<gene>
    <name evidence="1" type="ORF">NQ317_011088</name>
</gene>
<reference evidence="1" key="1">
    <citation type="journal article" date="2023" name="Insect Mol. Biol.">
        <title>Genome sequencing provides insights into the evolution of gene families encoding plant cell wall-degrading enzymes in longhorned beetles.</title>
        <authorList>
            <person name="Shin N.R."/>
            <person name="Okamura Y."/>
            <person name="Kirsch R."/>
            <person name="Pauchet Y."/>
        </authorList>
    </citation>
    <scope>NUCLEOTIDE SEQUENCE</scope>
    <source>
        <strain evidence="1">MMC_N1</strain>
    </source>
</reference>
<evidence type="ECO:0000313" key="2">
    <source>
        <dbReference type="Proteomes" id="UP001162164"/>
    </source>
</evidence>